<keyword evidence="2" id="KW-0808">Transferase</keyword>
<dbReference type="InterPro" id="IPR020598">
    <property type="entry name" value="rRNA_Ade_methylase_Trfase_N"/>
</dbReference>
<gene>
    <name evidence="5" type="ORF">GCM10009545_28820</name>
    <name evidence="6" type="ORF">GCM10011581_15370</name>
</gene>
<evidence type="ECO:0000256" key="2">
    <source>
        <dbReference type="ARBA" id="ARBA00022679"/>
    </source>
</evidence>
<evidence type="ECO:0000313" key="6">
    <source>
        <dbReference type="EMBL" id="GGI79124.1"/>
    </source>
</evidence>
<proteinExistence type="predicted"/>
<evidence type="ECO:0000256" key="3">
    <source>
        <dbReference type="ARBA" id="ARBA00022691"/>
    </source>
</evidence>
<dbReference type="EMBL" id="BMMT01000003">
    <property type="protein sequence ID" value="GGI79124.1"/>
    <property type="molecule type" value="Genomic_DNA"/>
</dbReference>
<dbReference type="Pfam" id="PF13649">
    <property type="entry name" value="Methyltransf_25"/>
    <property type="match status" value="1"/>
</dbReference>
<feature type="domain" description="Ribosomal RNA adenine methylase transferase N-terminal" evidence="4">
    <location>
        <begin position="31"/>
        <end position="175"/>
    </location>
</feature>
<dbReference type="Gene3D" id="3.40.50.150">
    <property type="entry name" value="Vaccinia Virus protein VP39"/>
    <property type="match status" value="1"/>
</dbReference>
<name>A0A917JNL9_9PSEU</name>
<evidence type="ECO:0000313" key="5">
    <source>
        <dbReference type="EMBL" id="GAA0524791.1"/>
    </source>
</evidence>
<sequence>MSSTLREYATFLARAVRQPTRVGAVLPTSRHVATAVTAVVPSFGSPTVLELGPGTGALSGPIQRRLAEGARHLAVEIDPEMVRYLHRSKPWLEVIEGDATHLRELLDAAAVEQVDVVISSIPWTLLPPDRQRTLLREVAAVLVPDGVLTTITYLTTLWRPNTRAFVAALHDTFDEVLPRTAVWRNLPPARIYACRRPKADSVTPRQR</sequence>
<protein>
    <submittedName>
        <fullName evidence="5 6">Methyltransferase</fullName>
    </submittedName>
</protein>
<dbReference type="InterPro" id="IPR041698">
    <property type="entry name" value="Methyltransf_25"/>
</dbReference>
<dbReference type="AlphaFoldDB" id="A0A917JNL9"/>
<keyword evidence="1 6" id="KW-0489">Methyltransferase</keyword>
<dbReference type="CDD" id="cd02440">
    <property type="entry name" value="AdoMet_MTases"/>
    <property type="match status" value="1"/>
</dbReference>
<reference evidence="5" key="5">
    <citation type="submission" date="2023-12" db="EMBL/GenBank/DDBJ databases">
        <authorList>
            <person name="Sun Q."/>
            <person name="Inoue M."/>
        </authorList>
    </citation>
    <scope>NUCLEOTIDE SEQUENCE</scope>
    <source>
        <strain evidence="5">JCM 10664</strain>
    </source>
</reference>
<dbReference type="Proteomes" id="UP001500220">
    <property type="component" value="Unassembled WGS sequence"/>
</dbReference>
<evidence type="ECO:0000256" key="1">
    <source>
        <dbReference type="ARBA" id="ARBA00022603"/>
    </source>
</evidence>
<evidence type="ECO:0000313" key="7">
    <source>
        <dbReference type="Proteomes" id="UP000597989"/>
    </source>
</evidence>
<reference evidence="6" key="4">
    <citation type="submission" date="2020-09" db="EMBL/GenBank/DDBJ databases">
        <authorList>
            <person name="Sun Q."/>
            <person name="Zhou Y."/>
        </authorList>
    </citation>
    <scope>NUCLEOTIDE SEQUENCE</scope>
    <source>
        <strain evidence="6">CGMCC 4.7206</strain>
    </source>
</reference>
<dbReference type="SUPFAM" id="SSF53335">
    <property type="entry name" value="S-adenosyl-L-methionine-dependent methyltransferases"/>
    <property type="match status" value="1"/>
</dbReference>
<evidence type="ECO:0000259" key="4">
    <source>
        <dbReference type="SMART" id="SM00650"/>
    </source>
</evidence>
<dbReference type="Proteomes" id="UP000597989">
    <property type="component" value="Unassembled WGS sequence"/>
</dbReference>
<keyword evidence="8" id="KW-1185">Reference proteome</keyword>
<comment type="caution">
    <text evidence="6">The sequence shown here is derived from an EMBL/GenBank/DDBJ whole genome shotgun (WGS) entry which is preliminary data.</text>
</comment>
<reference evidence="6 7" key="2">
    <citation type="journal article" date="2014" name="Int. J. Syst. Evol. Microbiol.">
        <title>Complete genome sequence of Corynebacterium casei LMG S-19264T (=DSM 44701T), isolated from a smear-ripened cheese.</title>
        <authorList>
            <consortium name="US DOE Joint Genome Institute (JGI-PGF)"/>
            <person name="Walter F."/>
            <person name="Albersmeier A."/>
            <person name="Kalinowski J."/>
            <person name="Ruckert C."/>
        </authorList>
    </citation>
    <scope>NUCLEOTIDE SEQUENCE [LARGE SCALE GENOMIC DNA]</scope>
    <source>
        <strain evidence="6 7">CGMCC 4.7206</strain>
    </source>
</reference>
<dbReference type="InterPro" id="IPR029063">
    <property type="entry name" value="SAM-dependent_MTases_sf"/>
</dbReference>
<dbReference type="SMART" id="SM00650">
    <property type="entry name" value="rADc"/>
    <property type="match status" value="1"/>
</dbReference>
<accession>A0A917JNL9</accession>
<keyword evidence="3" id="KW-0949">S-adenosyl-L-methionine</keyword>
<dbReference type="GO" id="GO:0000179">
    <property type="term" value="F:rRNA (adenine-N6,N6-)-dimethyltransferase activity"/>
    <property type="evidence" value="ECO:0007669"/>
    <property type="project" value="InterPro"/>
</dbReference>
<dbReference type="RefSeq" id="WP_188986561.1">
    <property type="nucleotide sequence ID" value="NZ_BAAAHC010000011.1"/>
</dbReference>
<organism evidence="6 7">
    <name type="scientific">Saccharopolyspora thermophila</name>
    <dbReference type="NCBI Taxonomy" id="89367"/>
    <lineage>
        <taxon>Bacteria</taxon>
        <taxon>Bacillati</taxon>
        <taxon>Actinomycetota</taxon>
        <taxon>Actinomycetes</taxon>
        <taxon>Pseudonocardiales</taxon>
        <taxon>Pseudonocardiaceae</taxon>
        <taxon>Saccharopolyspora</taxon>
    </lineage>
</organism>
<evidence type="ECO:0000313" key="8">
    <source>
        <dbReference type="Proteomes" id="UP001500220"/>
    </source>
</evidence>
<reference evidence="8" key="3">
    <citation type="journal article" date="2019" name="Int. J. Syst. Evol. Microbiol.">
        <title>The Global Catalogue of Microorganisms (GCM) 10K type strain sequencing project: providing services to taxonomists for standard genome sequencing and annotation.</title>
        <authorList>
            <consortium name="The Broad Institute Genomics Platform"/>
            <consortium name="The Broad Institute Genome Sequencing Center for Infectious Disease"/>
            <person name="Wu L."/>
            <person name="Ma J."/>
        </authorList>
    </citation>
    <scope>NUCLEOTIDE SEQUENCE [LARGE SCALE GENOMIC DNA]</scope>
    <source>
        <strain evidence="8">JCM 10664</strain>
    </source>
</reference>
<dbReference type="EMBL" id="BAAAHC010000011">
    <property type="protein sequence ID" value="GAA0524791.1"/>
    <property type="molecule type" value="Genomic_DNA"/>
</dbReference>
<reference evidence="5" key="1">
    <citation type="journal article" date="2014" name="Int. J. Syst. Evol. Microbiol.">
        <title>Complete genome of a new Firmicutes species belonging to the dominant human colonic microbiota ('Ruminococcus bicirculans') reveals two chromosomes and a selective capacity to utilize plant glucans.</title>
        <authorList>
            <consortium name="NISC Comparative Sequencing Program"/>
            <person name="Wegmann U."/>
            <person name="Louis P."/>
            <person name="Goesmann A."/>
            <person name="Henrissat B."/>
            <person name="Duncan S.H."/>
            <person name="Flint H.J."/>
        </authorList>
    </citation>
    <scope>NUCLEOTIDE SEQUENCE</scope>
    <source>
        <strain evidence="5">JCM 10664</strain>
    </source>
</reference>